<sequence length="180" mass="19593">MIFPPAKAFLESQQIAIIFCADGSALFGDGPRRLYSPFREGRGDNMGFGDSIGREPVPAPFEGPFLEEQEPTYNFNFKAATPCRTSSSEFSFTIFTWGELKGDGDREGRGDAGDFAVRGGGGGGGRLAETLRSEDDEDVRIFWNSNRVDIAYSAINDIVPRNTTVVLISGKMGSRTSPPY</sequence>
<proteinExistence type="predicted"/>
<reference evidence="1 2" key="1">
    <citation type="journal article" date="2020" name="ISME J.">
        <title>Uncovering the hidden diversity of litter-decomposition mechanisms in mushroom-forming fungi.</title>
        <authorList>
            <person name="Floudas D."/>
            <person name="Bentzer J."/>
            <person name="Ahren D."/>
            <person name="Johansson T."/>
            <person name="Persson P."/>
            <person name="Tunlid A."/>
        </authorList>
    </citation>
    <scope>NUCLEOTIDE SEQUENCE [LARGE SCALE GENOMIC DNA]</scope>
    <source>
        <strain evidence="1 2">CBS 146.42</strain>
    </source>
</reference>
<gene>
    <name evidence="1" type="ORF">D9756_001100</name>
</gene>
<dbReference type="Proteomes" id="UP000559027">
    <property type="component" value="Unassembled WGS sequence"/>
</dbReference>
<dbReference type="EMBL" id="JAACJO010000001">
    <property type="protein sequence ID" value="KAF5363754.1"/>
    <property type="molecule type" value="Genomic_DNA"/>
</dbReference>
<comment type="caution">
    <text evidence="1">The sequence shown here is derived from an EMBL/GenBank/DDBJ whole genome shotgun (WGS) entry which is preliminary data.</text>
</comment>
<accession>A0A8H5GEV2</accession>
<evidence type="ECO:0000313" key="1">
    <source>
        <dbReference type="EMBL" id="KAF5363754.1"/>
    </source>
</evidence>
<name>A0A8H5GEV2_9AGAR</name>
<protein>
    <submittedName>
        <fullName evidence="1">Uncharacterized protein</fullName>
    </submittedName>
</protein>
<keyword evidence="2" id="KW-1185">Reference proteome</keyword>
<dbReference type="AlphaFoldDB" id="A0A8H5GEV2"/>
<evidence type="ECO:0000313" key="2">
    <source>
        <dbReference type="Proteomes" id="UP000559027"/>
    </source>
</evidence>
<organism evidence="1 2">
    <name type="scientific">Leucocoprinus leucothites</name>
    <dbReference type="NCBI Taxonomy" id="201217"/>
    <lineage>
        <taxon>Eukaryota</taxon>
        <taxon>Fungi</taxon>
        <taxon>Dikarya</taxon>
        <taxon>Basidiomycota</taxon>
        <taxon>Agaricomycotina</taxon>
        <taxon>Agaricomycetes</taxon>
        <taxon>Agaricomycetidae</taxon>
        <taxon>Agaricales</taxon>
        <taxon>Agaricineae</taxon>
        <taxon>Agaricaceae</taxon>
        <taxon>Leucocoprinus</taxon>
    </lineage>
</organism>